<dbReference type="InterPro" id="IPR050833">
    <property type="entry name" value="Poly_Biosynth_Transport"/>
</dbReference>
<dbReference type="PANTHER" id="PTHR30250">
    <property type="entry name" value="PST FAMILY PREDICTED COLANIC ACID TRANSPORTER"/>
    <property type="match status" value="1"/>
</dbReference>
<feature type="transmembrane region" description="Helical" evidence="6">
    <location>
        <begin position="148"/>
        <end position="167"/>
    </location>
</feature>
<dbReference type="PANTHER" id="PTHR30250:SF11">
    <property type="entry name" value="O-ANTIGEN TRANSPORTER-RELATED"/>
    <property type="match status" value="1"/>
</dbReference>
<evidence type="ECO:0000256" key="3">
    <source>
        <dbReference type="ARBA" id="ARBA00022692"/>
    </source>
</evidence>
<accession>A0A7T9UJG5</accession>
<dbReference type="Pfam" id="PF13440">
    <property type="entry name" value="Polysacc_synt_3"/>
    <property type="match status" value="1"/>
</dbReference>
<feature type="transmembrane region" description="Helical" evidence="6">
    <location>
        <begin position="387"/>
        <end position="405"/>
    </location>
</feature>
<dbReference type="AlphaFoldDB" id="A0A7T9UJG5"/>
<organism evidence="7 8">
    <name type="scientific">Acinetobacter ursingii</name>
    <dbReference type="NCBI Taxonomy" id="108980"/>
    <lineage>
        <taxon>Bacteria</taxon>
        <taxon>Pseudomonadati</taxon>
        <taxon>Pseudomonadota</taxon>
        <taxon>Gammaproteobacteria</taxon>
        <taxon>Moraxellales</taxon>
        <taxon>Moraxellaceae</taxon>
        <taxon>Acinetobacter</taxon>
    </lineage>
</organism>
<keyword evidence="2" id="KW-1003">Cell membrane</keyword>
<feature type="transmembrane region" description="Helical" evidence="6">
    <location>
        <begin position="248"/>
        <end position="273"/>
    </location>
</feature>
<proteinExistence type="predicted"/>
<evidence type="ECO:0000256" key="6">
    <source>
        <dbReference type="SAM" id="Phobius"/>
    </source>
</evidence>
<dbReference type="Proteomes" id="UP000595320">
    <property type="component" value="Chromosome"/>
</dbReference>
<dbReference type="EMBL" id="CP068176">
    <property type="protein sequence ID" value="QQT87001.1"/>
    <property type="molecule type" value="Genomic_DNA"/>
</dbReference>
<evidence type="ECO:0000256" key="4">
    <source>
        <dbReference type="ARBA" id="ARBA00022989"/>
    </source>
</evidence>
<keyword evidence="4 6" id="KW-1133">Transmembrane helix</keyword>
<protein>
    <submittedName>
        <fullName evidence="7">Oligosaccharide flippase family protein</fullName>
    </submittedName>
</protein>
<feature type="transmembrane region" description="Helical" evidence="6">
    <location>
        <begin position="173"/>
        <end position="188"/>
    </location>
</feature>
<feature type="transmembrane region" description="Helical" evidence="6">
    <location>
        <begin position="327"/>
        <end position="345"/>
    </location>
</feature>
<feature type="transmembrane region" description="Helical" evidence="6">
    <location>
        <begin position="21"/>
        <end position="41"/>
    </location>
</feature>
<feature type="transmembrane region" description="Helical" evidence="6">
    <location>
        <begin position="47"/>
        <end position="69"/>
    </location>
</feature>
<feature type="transmembrane region" description="Helical" evidence="6">
    <location>
        <begin position="222"/>
        <end position="242"/>
    </location>
</feature>
<dbReference type="GO" id="GO:0005886">
    <property type="term" value="C:plasma membrane"/>
    <property type="evidence" value="ECO:0007669"/>
    <property type="project" value="UniProtKB-SubCell"/>
</dbReference>
<reference evidence="7 8" key="1">
    <citation type="submission" date="2021-01" db="EMBL/GenBank/DDBJ databases">
        <title>FDA dAtabase for Regulatory Grade micrObial Sequences (FDA-ARGOS): Supporting development and validation of Infectious Disease Dx tests.</title>
        <authorList>
            <person name="Sproer C."/>
            <person name="Gronow S."/>
            <person name="Severitt S."/>
            <person name="Schroder I."/>
            <person name="Tallon L."/>
            <person name="Sadzewicz L."/>
            <person name="Zhao X."/>
            <person name="Boylan J."/>
            <person name="Ott S."/>
            <person name="Bowen H."/>
            <person name="Vavikolanu K."/>
            <person name="Mehta A."/>
            <person name="Aluvathingal J."/>
            <person name="Nadendla S."/>
            <person name="Lowell S."/>
            <person name="Myers T."/>
            <person name="Yan Y."/>
            <person name="Sichtig H."/>
        </authorList>
    </citation>
    <scope>NUCLEOTIDE SEQUENCE [LARGE SCALE GENOMIC DNA]</scope>
    <source>
        <strain evidence="7 8">FDAARGOS_1096</strain>
    </source>
</reference>
<keyword evidence="5 6" id="KW-0472">Membrane</keyword>
<evidence type="ECO:0000313" key="8">
    <source>
        <dbReference type="Proteomes" id="UP000595320"/>
    </source>
</evidence>
<comment type="subcellular location">
    <subcellularLocation>
        <location evidence="1">Cell membrane</location>
        <topology evidence="1">Multi-pass membrane protein</topology>
    </subcellularLocation>
</comment>
<keyword evidence="3 6" id="KW-0812">Transmembrane</keyword>
<gene>
    <name evidence="7" type="ORF">I6I53_04265</name>
</gene>
<feature type="transmembrane region" description="Helical" evidence="6">
    <location>
        <begin position="294"/>
        <end position="315"/>
    </location>
</feature>
<evidence type="ECO:0000256" key="2">
    <source>
        <dbReference type="ARBA" id="ARBA00022475"/>
    </source>
</evidence>
<feature type="transmembrane region" description="Helical" evidence="6">
    <location>
        <begin position="114"/>
        <end position="136"/>
    </location>
</feature>
<evidence type="ECO:0000256" key="5">
    <source>
        <dbReference type="ARBA" id="ARBA00023136"/>
    </source>
</evidence>
<dbReference type="RefSeq" id="WP_201686692.1">
    <property type="nucleotide sequence ID" value="NZ_CP068176.1"/>
</dbReference>
<feature type="transmembrane region" description="Helical" evidence="6">
    <location>
        <begin position="89"/>
        <end position="108"/>
    </location>
</feature>
<sequence length="427" mass="49047">MISDLLKSRSIKNSLWMMSEKIISIFGLIFVTSFVAKYIGPANFGKLTFATSIFSIVHTVAMLGSDNVIFQKTSRNRKVGEKIIYSTKLLRDTIFVTLSFLLLVYLYLAFDYLTFIFSLATCIGIYFLLHDVYSIYFNAILESKINTIANIFGLLVALLLRFIVAYFEMSVEWLSVPIVLATLIPYLIKKYIFSRKAVYSGDDSNNYYRHYRRYILGVGKKLVLYSLSVSIFTKTSQLFLGYKSASDLGIYTVALTLGTSFYFVLVALISSFMPKIYQQSDLDQSQTMVAKLNAAVIIISFFAFIFFYIFGEWIINKLYGIEFSDAAKILPIMVVVCLFSGISTVSEKYMMKFNAYSYLQKKTNILLMFNIIITAILIYYWGIMGAVYSILMTEIFSATILNYFFNHRLILKSHIKMLNIFFTKVLR</sequence>
<evidence type="ECO:0000256" key="1">
    <source>
        <dbReference type="ARBA" id="ARBA00004651"/>
    </source>
</evidence>
<feature type="transmembrane region" description="Helical" evidence="6">
    <location>
        <begin position="365"/>
        <end position="381"/>
    </location>
</feature>
<name>A0A7T9UJG5_9GAMM</name>
<evidence type="ECO:0000313" key="7">
    <source>
        <dbReference type="EMBL" id="QQT87001.1"/>
    </source>
</evidence>